<reference evidence="1 2" key="1">
    <citation type="submission" date="2023-07" db="EMBL/GenBank/DDBJ databases">
        <title>Genomic Encyclopedia of Type Strains, Phase IV (KMG-IV): sequencing the most valuable type-strain genomes for metagenomic binning, comparative biology and taxonomic classification.</title>
        <authorList>
            <person name="Goeker M."/>
        </authorList>
    </citation>
    <scope>NUCLEOTIDE SEQUENCE [LARGE SCALE GENOMIC DNA]</scope>
    <source>
        <strain evidence="1 2">DSM 22170</strain>
    </source>
</reference>
<dbReference type="RefSeq" id="WP_188777069.1">
    <property type="nucleotide sequence ID" value="NZ_BMMB01000008.1"/>
</dbReference>
<keyword evidence="2" id="KW-1185">Reference proteome</keyword>
<accession>A0ABU1J424</accession>
<organism evidence="1 2">
    <name type="scientific">Paenibacillus hunanensis</name>
    <dbReference type="NCBI Taxonomy" id="539262"/>
    <lineage>
        <taxon>Bacteria</taxon>
        <taxon>Bacillati</taxon>
        <taxon>Bacillota</taxon>
        <taxon>Bacilli</taxon>
        <taxon>Bacillales</taxon>
        <taxon>Paenibacillaceae</taxon>
        <taxon>Paenibacillus</taxon>
    </lineage>
</organism>
<gene>
    <name evidence="1" type="ORF">JOC58_003872</name>
</gene>
<evidence type="ECO:0000313" key="1">
    <source>
        <dbReference type="EMBL" id="MDR6245956.1"/>
    </source>
</evidence>
<name>A0ABU1J424_9BACL</name>
<sequence>MNYNQLTDVKIMEKAKPVSGGWFRFVESTETTKGQNEQEQWAAIYHKENDKYIVTNDFLNVGLNDPAGRVSLVGYGENLDGIMFVIWEHQKEMGKEYTILDQIREIKSEEMEKASQKMWSWEDKSADTTYFKHEMFNPWEESY</sequence>
<comment type="caution">
    <text evidence="1">The sequence shown here is derived from an EMBL/GenBank/DDBJ whole genome shotgun (WGS) entry which is preliminary data.</text>
</comment>
<dbReference type="EMBL" id="JAVDQH010000020">
    <property type="protein sequence ID" value="MDR6245956.1"/>
    <property type="molecule type" value="Genomic_DNA"/>
</dbReference>
<protein>
    <submittedName>
        <fullName evidence="1">Uncharacterized protein</fullName>
    </submittedName>
</protein>
<proteinExistence type="predicted"/>
<evidence type="ECO:0000313" key="2">
    <source>
        <dbReference type="Proteomes" id="UP001185028"/>
    </source>
</evidence>
<dbReference type="Proteomes" id="UP001185028">
    <property type="component" value="Unassembled WGS sequence"/>
</dbReference>